<gene>
    <name evidence="1" type="ORF">B7492_04320</name>
    <name evidence="2" type="ORF">B7492_11060</name>
</gene>
<dbReference type="Proteomes" id="UP000192932">
    <property type="component" value="Chromosome"/>
</dbReference>
<evidence type="ECO:0000313" key="2">
    <source>
        <dbReference type="EMBL" id="ARJ21760.1"/>
    </source>
</evidence>
<dbReference type="EMBL" id="CP020743">
    <property type="protein sequence ID" value="ARJ20503.1"/>
    <property type="molecule type" value="Genomic_DNA"/>
</dbReference>
<dbReference type="RefSeq" id="WP_085309240.1">
    <property type="nucleotide sequence ID" value="NZ_CP020743.1"/>
</dbReference>
<evidence type="ECO:0000313" key="1">
    <source>
        <dbReference type="EMBL" id="ARJ20503.1"/>
    </source>
</evidence>
<reference evidence="2 3" key="1">
    <citation type="submission" date="2017-04" db="EMBL/GenBank/DDBJ databases">
        <title>The Characteristic of a Fine Plant Growth-Promoting Rhizobacteria Bacillus mycoides Gnyt1 and its Whole Genome Sequencing Analysis.</title>
        <authorList>
            <person name="Li J.H."/>
            <person name="Yao T."/>
        </authorList>
    </citation>
    <scope>NUCLEOTIDE SEQUENCE [LARGE SCALE GENOMIC DNA]</scope>
    <source>
        <strain evidence="2 3">Gnyt1</strain>
    </source>
</reference>
<evidence type="ECO:0000313" key="3">
    <source>
        <dbReference type="Proteomes" id="UP000192932"/>
    </source>
</evidence>
<accession>A0A1W6A7I2</accession>
<dbReference type="AlphaFoldDB" id="A0A1W6A7I2"/>
<protein>
    <submittedName>
        <fullName evidence="2">Uncharacterized protein</fullName>
    </submittedName>
</protein>
<organism evidence="2 3">
    <name type="scientific">Bacillus mycoides</name>
    <dbReference type="NCBI Taxonomy" id="1405"/>
    <lineage>
        <taxon>Bacteria</taxon>
        <taxon>Bacillati</taxon>
        <taxon>Bacillota</taxon>
        <taxon>Bacilli</taxon>
        <taxon>Bacillales</taxon>
        <taxon>Bacillaceae</taxon>
        <taxon>Bacillus</taxon>
        <taxon>Bacillus cereus group</taxon>
    </lineage>
</organism>
<name>A0A1W6A7I2_BACMY</name>
<dbReference type="EMBL" id="CP020743">
    <property type="protein sequence ID" value="ARJ21760.1"/>
    <property type="molecule type" value="Genomic_DNA"/>
</dbReference>
<sequence>MTKTLFKVPVGDWSQDGHNQYQDFYVYCNYPVEVMRQAYKDTCGKIGLQMNCSQNYTGIEGLPFRNWRYLLVEYEESSICEEAVDILSKHGFSFNNIHVEDKGICFSESDVLDLFMWFISYSMPADFEWEEFKIEAEPIVGYWNKELNHQIGYGVFC</sequence>
<proteinExistence type="predicted"/>